<protein>
    <submittedName>
        <fullName evidence="1">Uncharacterized protein</fullName>
    </submittedName>
</protein>
<evidence type="ECO:0000313" key="1">
    <source>
        <dbReference type="EMBL" id="QHS88275.1"/>
    </source>
</evidence>
<name>A0A6C0B7Q1_9ZZZZ</name>
<dbReference type="EMBL" id="MN739095">
    <property type="protein sequence ID" value="QHS88275.1"/>
    <property type="molecule type" value="Genomic_DNA"/>
</dbReference>
<proteinExistence type="predicted"/>
<reference evidence="1" key="1">
    <citation type="journal article" date="2020" name="Nature">
        <title>Giant virus diversity and host interactions through global metagenomics.</title>
        <authorList>
            <person name="Schulz F."/>
            <person name="Roux S."/>
            <person name="Paez-Espino D."/>
            <person name="Jungbluth S."/>
            <person name="Walsh D.A."/>
            <person name="Denef V.J."/>
            <person name="McMahon K.D."/>
            <person name="Konstantinidis K.T."/>
            <person name="Eloe-Fadrosh E.A."/>
            <person name="Kyrpides N.C."/>
            <person name="Woyke T."/>
        </authorList>
    </citation>
    <scope>NUCLEOTIDE SEQUENCE</scope>
    <source>
        <strain evidence="1">GVMAG-M-3300010158-55</strain>
    </source>
</reference>
<sequence>MRNFAKIDILEDDIVKYPIETLDIIKQTIKSMCTELRGKNAAIILENLDSIVPGPVPGTICYQAALGLVNDEIVENINEQHLRQSQDVAFIIVTGDSHRQDITQQLLSSGQPYIVKSIVHDEPVSPLYRNSLPINGGRRTRYKRRNTKRKSRRFKLKKYLKK</sequence>
<dbReference type="AlphaFoldDB" id="A0A6C0B7Q1"/>
<organism evidence="1">
    <name type="scientific">viral metagenome</name>
    <dbReference type="NCBI Taxonomy" id="1070528"/>
    <lineage>
        <taxon>unclassified sequences</taxon>
        <taxon>metagenomes</taxon>
        <taxon>organismal metagenomes</taxon>
    </lineage>
</organism>
<accession>A0A6C0B7Q1</accession>